<keyword evidence="2" id="KW-1003">Cell membrane</keyword>
<dbReference type="EMBL" id="CP035232">
    <property type="protein sequence ID" value="QAT67031.1"/>
    <property type="molecule type" value="Genomic_DNA"/>
</dbReference>
<feature type="domain" description="TcaA second" evidence="8">
    <location>
        <begin position="77"/>
        <end position="163"/>
    </location>
</feature>
<dbReference type="GeneID" id="82855071"/>
<evidence type="ECO:0000256" key="5">
    <source>
        <dbReference type="ARBA" id="ARBA00023136"/>
    </source>
</evidence>
<reference evidence="12 13" key="1">
    <citation type="submission" date="2019-01" db="EMBL/GenBank/DDBJ databases">
        <title>Genome sequence of Bacillus glycinifermentans SRCM103574.</title>
        <authorList>
            <person name="Kong H.-J."/>
            <person name="Jeong S.-Y."/>
            <person name="Jeong D.-Y."/>
        </authorList>
    </citation>
    <scope>NUCLEOTIDE SEQUENCE [LARGE SCALE GENOMIC DNA]</scope>
    <source>
        <strain evidence="12 13">SRCM103574</strain>
    </source>
</reference>
<evidence type="ECO:0000259" key="11">
    <source>
        <dbReference type="Pfam" id="PF25155"/>
    </source>
</evidence>
<feature type="domain" description="YvbJ-like NTF2-like" evidence="11">
    <location>
        <begin position="323"/>
        <end position="442"/>
    </location>
</feature>
<keyword evidence="4 6" id="KW-1133">Transmembrane helix</keyword>
<keyword evidence="3 6" id="KW-0812">Transmembrane</keyword>
<protein>
    <submittedName>
        <fullName evidence="12">Zinc-ribbon domain-containing protein</fullName>
    </submittedName>
</protein>
<evidence type="ECO:0000259" key="7">
    <source>
        <dbReference type="Pfam" id="PF13240"/>
    </source>
</evidence>
<dbReference type="GO" id="GO:0005886">
    <property type="term" value="C:plasma membrane"/>
    <property type="evidence" value="ECO:0007669"/>
    <property type="project" value="UniProtKB-SubCell"/>
</dbReference>
<organism evidence="12 13">
    <name type="scientific">Bacillus glycinifermentans</name>
    <dbReference type="NCBI Taxonomy" id="1664069"/>
    <lineage>
        <taxon>Bacteria</taxon>
        <taxon>Bacillati</taxon>
        <taxon>Bacillota</taxon>
        <taxon>Bacilli</taxon>
        <taxon>Bacillales</taxon>
        <taxon>Bacillaceae</taxon>
        <taxon>Bacillus</taxon>
    </lineage>
</organism>
<dbReference type="InterPro" id="IPR026870">
    <property type="entry name" value="Zinc_ribbon_dom"/>
</dbReference>
<dbReference type="PANTHER" id="PTHR40038:SF1">
    <property type="entry name" value="MEMBRANE-ASSOCIATED PROTEIN TCAA"/>
    <property type="match status" value="1"/>
</dbReference>
<dbReference type="AlphaFoldDB" id="A0AAJ4D4L2"/>
<dbReference type="InterPro" id="IPR054530">
    <property type="entry name" value="TcaA_4th"/>
</dbReference>
<dbReference type="Pfam" id="PF13240">
    <property type="entry name" value="Zn_Ribbon_1"/>
    <property type="match status" value="1"/>
</dbReference>
<evidence type="ECO:0000256" key="4">
    <source>
        <dbReference type="ARBA" id="ARBA00022989"/>
    </source>
</evidence>
<keyword evidence="5 6" id="KW-0472">Membrane</keyword>
<dbReference type="Proteomes" id="UP000288675">
    <property type="component" value="Chromosome"/>
</dbReference>
<evidence type="ECO:0000259" key="9">
    <source>
        <dbReference type="Pfam" id="PF22819"/>
    </source>
</evidence>
<dbReference type="Pfam" id="PF25155">
    <property type="entry name" value="NTF2_YvbJ"/>
    <property type="match status" value="1"/>
</dbReference>
<proteinExistence type="predicted"/>
<feature type="domain" description="TcaA 4th" evidence="10">
    <location>
        <begin position="166"/>
        <end position="231"/>
    </location>
</feature>
<dbReference type="KEGG" id="bgy:BGLY_4043"/>
<dbReference type="InterPro" id="IPR054528">
    <property type="entry name" value="TcaA_5th"/>
</dbReference>
<feature type="domain" description="TcaA protein NTF2-like" evidence="9">
    <location>
        <begin position="485"/>
        <end position="596"/>
    </location>
</feature>
<evidence type="ECO:0000259" key="10">
    <source>
        <dbReference type="Pfam" id="PF22820"/>
    </source>
</evidence>
<feature type="domain" description="TcaA 4th" evidence="10">
    <location>
        <begin position="256"/>
        <end position="311"/>
    </location>
</feature>
<evidence type="ECO:0000256" key="3">
    <source>
        <dbReference type="ARBA" id="ARBA00022692"/>
    </source>
</evidence>
<accession>A0AAJ4D4L2</accession>
<name>A0AAJ4D4L2_9BACI</name>
<feature type="domain" description="Zinc-ribbon" evidence="7">
    <location>
        <begin position="3"/>
        <end position="25"/>
    </location>
</feature>
<evidence type="ECO:0000256" key="1">
    <source>
        <dbReference type="ARBA" id="ARBA00004162"/>
    </source>
</evidence>
<feature type="transmembrane region" description="Helical" evidence="6">
    <location>
        <begin position="51"/>
        <end position="68"/>
    </location>
</feature>
<evidence type="ECO:0000313" key="13">
    <source>
        <dbReference type="Proteomes" id="UP000288675"/>
    </source>
</evidence>
<evidence type="ECO:0000256" key="2">
    <source>
        <dbReference type="ARBA" id="ARBA00022475"/>
    </source>
</evidence>
<dbReference type="Pfam" id="PF22820">
    <property type="entry name" value="TcaA_3rd_4th"/>
    <property type="match status" value="2"/>
</dbReference>
<evidence type="ECO:0000313" key="12">
    <source>
        <dbReference type="EMBL" id="QAT67031.1"/>
    </source>
</evidence>
<dbReference type="InterPro" id="IPR054529">
    <property type="entry name" value="TcaA_2nd"/>
</dbReference>
<dbReference type="RefSeq" id="WP_046131108.1">
    <property type="nucleotide sequence ID" value="NZ_CP035232.1"/>
</dbReference>
<dbReference type="Pfam" id="PF22813">
    <property type="entry name" value="TcaA_2nd"/>
    <property type="match status" value="1"/>
</dbReference>
<dbReference type="Pfam" id="PF22819">
    <property type="entry name" value="TcaA_5th"/>
    <property type="match status" value="1"/>
</dbReference>
<gene>
    <name evidence="12" type="ORF">EQZ20_20550</name>
</gene>
<sequence>MNFCKECGRELAEQAQFCKHCGTPLNGRQADAEEPVNQDPVHKRKISRKSMMIWAAIAAVCVLLFAGYKAGEALTSKEKLIGDFESALKQNDEKNVAELLHSSDVDLTITKQNVKPLMTYLNDHPDEKKELMKSLKDQSGDGLVSIEKAGKQFLIYDRYVLNVKPVYLTVKASEKGAGLYLNNKKLLTTEKENFEKKFGPFVPGSYDVEAKLNSDTGELKKSKHINALDEDASADVSLDAKKAKLVFDDGYDKLKGTLWINGQKVKINPFQGTSFGPVLTDGSMSAAVEAEFPWGNLKSEKTPIEDAEIKVNLASDQGFMNMIMNTVVQNTKETMKAFANGSVNGMTVAAPSFKSDLKEIIGGMKSSNTYYKGTYLSTAFDLDSFRLYHEGGKWKADVSGIEKHKSAYYDDYSAPDLAENENGHTYTLVYAEDEKKWLVEKSDSALVYIKNKKEIKDENPKQYTSAWASAKGTSKNVPAGGELTDQKVTQAIEGYVYDLQNAVNGNDFELVADDLKAGSQLYADQKALVAKLNHSGTKEEVADVSVKSWSQDGSDVTIKTLEKINIIKNGKEQLKTYNWTYHAVVENGELLLTSIE</sequence>
<evidence type="ECO:0000259" key="8">
    <source>
        <dbReference type="Pfam" id="PF22813"/>
    </source>
</evidence>
<dbReference type="InterPro" id="IPR056902">
    <property type="entry name" value="NTF2_YvbJ"/>
</dbReference>
<comment type="subcellular location">
    <subcellularLocation>
        <location evidence="1">Cell membrane</location>
        <topology evidence="1">Single-pass membrane protein</topology>
    </subcellularLocation>
</comment>
<evidence type="ECO:0000256" key="6">
    <source>
        <dbReference type="SAM" id="Phobius"/>
    </source>
</evidence>
<dbReference type="PANTHER" id="PTHR40038">
    <property type="entry name" value="MEMBRANE-ASSOCIATED PROTEIN TCAA"/>
    <property type="match status" value="1"/>
</dbReference>